<proteinExistence type="predicted"/>
<keyword evidence="4" id="KW-1185">Reference proteome</keyword>
<dbReference type="InterPro" id="IPR003395">
    <property type="entry name" value="RecF/RecN/SMC_N"/>
</dbReference>
<name>A0A7J4ZVP2_9BACT</name>
<feature type="domain" description="RecF/RecN/SMC N-terminal" evidence="2">
    <location>
        <begin position="16"/>
        <end position="584"/>
    </location>
</feature>
<comment type="caution">
    <text evidence="3">The sequence shown here is derived from an EMBL/GenBank/DDBJ whole genome shotgun (WGS) entry which is preliminary data.</text>
</comment>
<protein>
    <submittedName>
        <fullName evidence="3">AAA family ATPase</fullName>
    </submittedName>
</protein>
<dbReference type="Proteomes" id="UP000420562">
    <property type="component" value="Unassembled WGS sequence"/>
</dbReference>
<dbReference type="InterPro" id="IPR027417">
    <property type="entry name" value="P-loop_NTPase"/>
</dbReference>
<dbReference type="SUPFAM" id="SSF52540">
    <property type="entry name" value="P-loop containing nucleoside triphosphate hydrolases"/>
    <property type="match status" value="1"/>
</dbReference>
<reference evidence="3 4" key="1">
    <citation type="submission" date="2019-09" db="EMBL/GenBank/DDBJ databases">
        <title>Geobacter sp. Red96, a novel strain isolated from paddy soil.</title>
        <authorList>
            <person name="Xu Z."/>
            <person name="Masuda Y."/>
            <person name="Itoh H."/>
            <person name="Senoo K."/>
        </authorList>
    </citation>
    <scope>NUCLEOTIDE SEQUENCE [LARGE SCALE GENOMIC DNA]</scope>
    <source>
        <strain evidence="3 4">Red96</strain>
    </source>
</reference>
<dbReference type="Pfam" id="PF02463">
    <property type="entry name" value="SMC_N"/>
    <property type="match status" value="1"/>
</dbReference>
<dbReference type="EMBL" id="VZQZ01000001">
    <property type="protein sequence ID" value="KAB0667657.1"/>
    <property type="molecule type" value="Genomic_DNA"/>
</dbReference>
<sequence length="630" mass="71555">MNIHIKSISATAGFLENCTVELDKGLNCIIGARGTCKSTLIESIRYVFNSNTNKIDNLLGKSDAKGEPSFGLLQTTLGAGSLRCEIFENNAEDVTSLYLEREIGSDTRIYQDGVREHSNFDMLHKIEIFSQGDLQRIAEDSDESLRISLIDRPNFIKINKLKQDRIELANQLFDVGTQLRNIKNEITSIKQQLQPAAALKEELKIATQTCPTLSPELEKHRLLYEKRISIIESLVELNSIKNNIMTTIDSLNPLESQLNYFANKINENIEESPESLVFATSILTELSKIIKSGKALRSYDVDKHIADMKQVFEEKNDDFYKLRQEQQEVNESLKRQQLLKKQLEHMAKLEKEQDLLQASERSNINKRQEIRAKLNNIDNTIYELRINEIDIINKEFGDTVYLTLDIESGTTSYYSRLCDMLTGSRIRTQEEVAAIIIKAFSPSMLIDIIESGNSQILSNVLNRDLGQMNRVVAHLADHPDLYSLETHEPGAKLEITMFQEGIPKPVETLSKGQKATALLPLILRPLPYPLLIDQPEDDLDNSFIYSSLVKSVKELKHKRQLIFVTHNANIPVLGDADRVVVMSMSDPSRADVPKFGSVEERKYDILNLLEGGAEAFKERESRYHDILNEN</sequence>
<evidence type="ECO:0000313" key="3">
    <source>
        <dbReference type="EMBL" id="KAB0667657.1"/>
    </source>
</evidence>
<gene>
    <name evidence="3" type="ORF">F6V25_02890</name>
</gene>
<evidence type="ECO:0000259" key="2">
    <source>
        <dbReference type="Pfam" id="PF02463"/>
    </source>
</evidence>
<organism evidence="3 4">
    <name type="scientific">Oryzomonas japonica</name>
    <dbReference type="NCBI Taxonomy" id="2603858"/>
    <lineage>
        <taxon>Bacteria</taxon>
        <taxon>Pseudomonadati</taxon>
        <taxon>Thermodesulfobacteriota</taxon>
        <taxon>Desulfuromonadia</taxon>
        <taxon>Geobacterales</taxon>
        <taxon>Geobacteraceae</taxon>
        <taxon>Oryzomonas</taxon>
    </lineage>
</organism>
<feature type="coiled-coil region" evidence="1">
    <location>
        <begin position="322"/>
        <end position="369"/>
    </location>
</feature>
<dbReference type="Gene3D" id="3.40.50.300">
    <property type="entry name" value="P-loop containing nucleotide triphosphate hydrolases"/>
    <property type="match status" value="2"/>
</dbReference>
<evidence type="ECO:0000313" key="4">
    <source>
        <dbReference type="Proteomes" id="UP000420562"/>
    </source>
</evidence>
<dbReference type="AlphaFoldDB" id="A0A7J4ZVP2"/>
<dbReference type="RefSeq" id="WP_151127028.1">
    <property type="nucleotide sequence ID" value="NZ_VZQZ01000001.1"/>
</dbReference>
<keyword evidence="1" id="KW-0175">Coiled coil</keyword>
<evidence type="ECO:0000256" key="1">
    <source>
        <dbReference type="SAM" id="Coils"/>
    </source>
</evidence>
<accession>A0A7J4ZVP2</accession>